<dbReference type="GO" id="GO:0009982">
    <property type="term" value="F:pseudouridine synthase activity"/>
    <property type="evidence" value="ECO:0007669"/>
    <property type="project" value="InterPro"/>
</dbReference>
<dbReference type="GO" id="GO:0001522">
    <property type="term" value="P:pseudouridine synthesis"/>
    <property type="evidence" value="ECO:0007669"/>
    <property type="project" value="InterPro"/>
</dbReference>
<proteinExistence type="predicted"/>
<protein>
    <submittedName>
        <fullName evidence="1">Uncharacterized protein</fullName>
    </submittedName>
</protein>
<evidence type="ECO:0000313" key="2">
    <source>
        <dbReference type="Proteomes" id="UP001291623"/>
    </source>
</evidence>
<sequence length="139" mass="15197">MRKICKIYRALVSGVMDMDEVVIKQPIGRIKYPGVAKGLDVASPSGKPALSSVRVLERDLENNCTLVQVILFMYLAGSQPKCSHPELTGESFEEDGGHQIPENPVLGDSGYNLHAHQIVLVHPITNEVAADFAKRDLTT</sequence>
<dbReference type="Proteomes" id="UP001291623">
    <property type="component" value="Unassembled WGS sequence"/>
</dbReference>
<gene>
    <name evidence="1" type="ORF">RND71_014475</name>
</gene>
<name>A0AAE1VNP2_9SOLA</name>
<evidence type="ECO:0000313" key="1">
    <source>
        <dbReference type="EMBL" id="KAK4366595.1"/>
    </source>
</evidence>
<dbReference type="GO" id="GO:0003723">
    <property type="term" value="F:RNA binding"/>
    <property type="evidence" value="ECO:0007669"/>
    <property type="project" value="InterPro"/>
</dbReference>
<dbReference type="AlphaFoldDB" id="A0AAE1VNP2"/>
<dbReference type="Gene3D" id="3.30.2350.10">
    <property type="entry name" value="Pseudouridine synthase"/>
    <property type="match status" value="1"/>
</dbReference>
<dbReference type="SUPFAM" id="SSF55120">
    <property type="entry name" value="Pseudouridine synthase"/>
    <property type="match status" value="1"/>
</dbReference>
<dbReference type="EMBL" id="JAVYJV010000007">
    <property type="protein sequence ID" value="KAK4366595.1"/>
    <property type="molecule type" value="Genomic_DNA"/>
</dbReference>
<reference evidence="1" key="1">
    <citation type="submission" date="2023-12" db="EMBL/GenBank/DDBJ databases">
        <title>Genome assembly of Anisodus tanguticus.</title>
        <authorList>
            <person name="Wang Y.-J."/>
        </authorList>
    </citation>
    <scope>NUCLEOTIDE SEQUENCE</scope>
    <source>
        <strain evidence="1">KB-2021</strain>
        <tissue evidence="1">Leaf</tissue>
    </source>
</reference>
<organism evidence="1 2">
    <name type="scientific">Anisodus tanguticus</name>
    <dbReference type="NCBI Taxonomy" id="243964"/>
    <lineage>
        <taxon>Eukaryota</taxon>
        <taxon>Viridiplantae</taxon>
        <taxon>Streptophyta</taxon>
        <taxon>Embryophyta</taxon>
        <taxon>Tracheophyta</taxon>
        <taxon>Spermatophyta</taxon>
        <taxon>Magnoliopsida</taxon>
        <taxon>eudicotyledons</taxon>
        <taxon>Gunneridae</taxon>
        <taxon>Pentapetalae</taxon>
        <taxon>asterids</taxon>
        <taxon>lamiids</taxon>
        <taxon>Solanales</taxon>
        <taxon>Solanaceae</taxon>
        <taxon>Solanoideae</taxon>
        <taxon>Hyoscyameae</taxon>
        <taxon>Anisodus</taxon>
    </lineage>
</organism>
<keyword evidence="2" id="KW-1185">Reference proteome</keyword>
<dbReference type="InterPro" id="IPR020103">
    <property type="entry name" value="PsdUridine_synth_cat_dom_sf"/>
</dbReference>
<accession>A0AAE1VNP2</accession>
<comment type="caution">
    <text evidence="1">The sequence shown here is derived from an EMBL/GenBank/DDBJ whole genome shotgun (WGS) entry which is preliminary data.</text>
</comment>